<sequence length="99" mass="11807">MNNETKAQLQSISDNMSDLNYDEILFRSDILLRSIELIKLIKRIDPEDFDELINGYAEVMRFYAEDLKKISEIHVHDCLDIKNQIVKFLAEEKEIWWTT</sequence>
<accession>W1WIW7</accession>
<dbReference type="EMBL" id="AZMM01018843">
    <property type="protein sequence ID" value="ETJ16349.1"/>
    <property type="molecule type" value="Genomic_DNA"/>
</dbReference>
<comment type="caution">
    <text evidence="1">The sequence shown here is derived from an EMBL/GenBank/DDBJ whole genome shotgun (WGS) entry which is preliminary data.</text>
</comment>
<gene>
    <name evidence="1" type="ORF">Q604_UNBc4C00062G0002</name>
</gene>
<reference evidence="1" key="1">
    <citation type="submission" date="2013-12" db="EMBL/GenBank/DDBJ databases">
        <title>A Varibaculum cambriense genome reconstructed from a premature infant gut community with otherwise low bacterial novelty that shifts toward anaerobic metabolism during the third week of life.</title>
        <authorList>
            <person name="Brown C.T."/>
            <person name="Sharon I."/>
            <person name="Thomas B.C."/>
            <person name="Castelle C.J."/>
            <person name="Morowitz M.J."/>
            <person name="Banfield J.F."/>
        </authorList>
    </citation>
    <scope>NUCLEOTIDE SEQUENCE</scope>
</reference>
<evidence type="ECO:0000313" key="1">
    <source>
        <dbReference type="EMBL" id="ETJ16349.1"/>
    </source>
</evidence>
<proteinExistence type="predicted"/>
<protein>
    <submittedName>
        <fullName evidence="1">Uncharacterized protein</fullName>
    </submittedName>
</protein>
<name>W1WIW7_9ZZZZ</name>
<dbReference type="AlphaFoldDB" id="W1WIW7"/>
<organism evidence="1">
    <name type="scientific">human gut metagenome</name>
    <dbReference type="NCBI Taxonomy" id="408170"/>
    <lineage>
        <taxon>unclassified sequences</taxon>
        <taxon>metagenomes</taxon>
        <taxon>organismal metagenomes</taxon>
    </lineage>
</organism>